<comment type="similarity">
    <text evidence="2">Belongs to the EspG family.</text>
</comment>
<dbReference type="EMBL" id="PTIX01000006">
    <property type="protein sequence ID" value="PPK67885.1"/>
    <property type="molecule type" value="Genomic_DNA"/>
</dbReference>
<evidence type="ECO:0000313" key="5">
    <source>
        <dbReference type="EMBL" id="PPK67885.1"/>
    </source>
</evidence>
<evidence type="ECO:0000256" key="4">
    <source>
        <dbReference type="ARBA" id="ARBA00023186"/>
    </source>
</evidence>
<dbReference type="Proteomes" id="UP000239203">
    <property type="component" value="Unassembled WGS sequence"/>
</dbReference>
<accession>A0A2S6GRJ9</accession>
<keyword evidence="6" id="KW-1185">Reference proteome</keyword>
<evidence type="ECO:0000313" key="6">
    <source>
        <dbReference type="Proteomes" id="UP000239203"/>
    </source>
</evidence>
<dbReference type="Pfam" id="PF14011">
    <property type="entry name" value="ESX-1_EspG"/>
    <property type="match status" value="1"/>
</dbReference>
<comment type="subcellular location">
    <subcellularLocation>
        <location evidence="1">Cytoplasm</location>
    </subcellularLocation>
</comment>
<reference evidence="5 6" key="1">
    <citation type="submission" date="2018-02" db="EMBL/GenBank/DDBJ databases">
        <title>Genomic Encyclopedia of Archaeal and Bacterial Type Strains, Phase II (KMG-II): from individual species to whole genera.</title>
        <authorList>
            <person name="Goeker M."/>
        </authorList>
    </citation>
    <scope>NUCLEOTIDE SEQUENCE [LARGE SCALE GENOMIC DNA]</scope>
    <source>
        <strain evidence="5 6">YU 961-1</strain>
    </source>
</reference>
<evidence type="ECO:0000256" key="3">
    <source>
        <dbReference type="ARBA" id="ARBA00022490"/>
    </source>
</evidence>
<evidence type="ECO:0000256" key="1">
    <source>
        <dbReference type="ARBA" id="ARBA00004496"/>
    </source>
</evidence>
<evidence type="ECO:0000256" key="2">
    <source>
        <dbReference type="ARBA" id="ARBA00006411"/>
    </source>
</evidence>
<gene>
    <name evidence="5" type="ORF">CLV40_106116</name>
</gene>
<sequence length="253" mass="26887">MSTLVLSALEFDVLWESERLPLRHVAIDVPSPGTTHTERAELVAEAFAALEQRGLAENGRAAPEVADRLSLLAHAQVSVDAWVWTDREVKALAVASGDQAGLAVVDNGQVWLIAARATALAEAAVSIAGDAPAGPGRSVSLPTDALDAAAKQAGSDPQNLITPLHQDGVPLYEAQTVAAMLGGMGVRGQFGVERVGRDQRRQRGGRVVSFHDTNQGRYVYLSRPSNDGRRWSTLAPADNARIAGCVWELLNET</sequence>
<comment type="caution">
    <text evidence="5">The sequence shown here is derived from an EMBL/GenBank/DDBJ whole genome shotgun (WGS) entry which is preliminary data.</text>
</comment>
<dbReference type="InterPro" id="IPR025734">
    <property type="entry name" value="EspG"/>
</dbReference>
<dbReference type="AlphaFoldDB" id="A0A2S6GRJ9"/>
<name>A0A2S6GRJ9_9PSEU</name>
<keyword evidence="4" id="KW-0143">Chaperone</keyword>
<keyword evidence="3" id="KW-0963">Cytoplasm</keyword>
<organism evidence="5 6">
    <name type="scientific">Actinokineospora auranticolor</name>
    <dbReference type="NCBI Taxonomy" id="155976"/>
    <lineage>
        <taxon>Bacteria</taxon>
        <taxon>Bacillati</taxon>
        <taxon>Actinomycetota</taxon>
        <taxon>Actinomycetes</taxon>
        <taxon>Pseudonocardiales</taxon>
        <taxon>Pseudonocardiaceae</taxon>
        <taxon>Actinokineospora</taxon>
    </lineage>
</organism>
<protein>
    <submittedName>
        <fullName evidence="5">ESAT-6 protein secretion system EspG family protein</fullName>
    </submittedName>
</protein>
<dbReference type="RefSeq" id="WP_245931264.1">
    <property type="nucleotide sequence ID" value="NZ_CP154825.1"/>
</dbReference>
<proteinExistence type="inferred from homology"/>